<protein>
    <submittedName>
        <fullName evidence="2">Zf-HC2 domain-containing protein</fullName>
    </submittedName>
</protein>
<evidence type="ECO:0000259" key="1">
    <source>
        <dbReference type="Pfam" id="PF13490"/>
    </source>
</evidence>
<name>A0ABS3FS36_9CYAN</name>
<keyword evidence="3" id="KW-1185">Reference proteome</keyword>
<proteinExistence type="predicted"/>
<accession>A0ABS3FS36</accession>
<dbReference type="Pfam" id="PF13490">
    <property type="entry name" value="zf-HC2"/>
    <property type="match status" value="1"/>
</dbReference>
<sequence length="130" mass="14205">MALWTSVTPNSDQFDDLCADQVELLSAYLDGEVTDSERQQVEGWLEQDASLRDLHSRLLTLHQGLTSLPAPPPTQPIDALLKGVFSRIDELESVTAIVTDTDRPVAAISADRVELLSAYLDGEATHAESE</sequence>
<evidence type="ECO:0000313" key="3">
    <source>
        <dbReference type="Proteomes" id="UP000664844"/>
    </source>
</evidence>
<dbReference type="Proteomes" id="UP000664844">
    <property type="component" value="Unassembled WGS sequence"/>
</dbReference>
<feature type="domain" description="Putative zinc-finger" evidence="1">
    <location>
        <begin position="18"/>
        <end position="42"/>
    </location>
</feature>
<organism evidence="2 3">
    <name type="scientific">Phormidium pseudopriestleyi FRX01</name>
    <dbReference type="NCBI Taxonomy" id="1759528"/>
    <lineage>
        <taxon>Bacteria</taxon>
        <taxon>Bacillati</taxon>
        <taxon>Cyanobacteriota</taxon>
        <taxon>Cyanophyceae</taxon>
        <taxon>Oscillatoriophycideae</taxon>
        <taxon>Oscillatoriales</taxon>
        <taxon>Oscillatoriaceae</taxon>
        <taxon>Phormidium</taxon>
    </lineage>
</organism>
<feature type="non-terminal residue" evidence="2">
    <location>
        <position position="130"/>
    </location>
</feature>
<reference evidence="2 3" key="1">
    <citation type="submission" date="2021-03" db="EMBL/GenBank/DDBJ databases">
        <title>Metabolic Capacity of the Antarctic Cyanobacterium Phormidium pseudopriestleyi that Sustains Oxygenic Photosynthesis in the Presence of Hydrogen Sulfide.</title>
        <authorList>
            <person name="Lumian J.E."/>
            <person name="Jungblut A.D."/>
            <person name="Dillon M.L."/>
            <person name="Hawes I."/>
            <person name="Doran P.T."/>
            <person name="Mackey T.J."/>
            <person name="Dick G.J."/>
            <person name="Grettenberger C.L."/>
            <person name="Sumner D.Y."/>
        </authorList>
    </citation>
    <scope>NUCLEOTIDE SEQUENCE [LARGE SCALE GENOMIC DNA]</scope>
    <source>
        <strain evidence="2 3">FRX01</strain>
    </source>
</reference>
<evidence type="ECO:0000313" key="2">
    <source>
        <dbReference type="EMBL" id="MBO0349794.1"/>
    </source>
</evidence>
<gene>
    <name evidence="2" type="ORF">J0895_11870</name>
</gene>
<dbReference type="EMBL" id="JAFLQW010000321">
    <property type="protein sequence ID" value="MBO0349794.1"/>
    <property type="molecule type" value="Genomic_DNA"/>
</dbReference>
<dbReference type="InterPro" id="IPR027383">
    <property type="entry name" value="Znf_put"/>
</dbReference>
<comment type="caution">
    <text evidence="2">The sequence shown here is derived from an EMBL/GenBank/DDBJ whole genome shotgun (WGS) entry which is preliminary data.</text>
</comment>